<dbReference type="SUPFAM" id="SSF54928">
    <property type="entry name" value="RNA-binding domain, RBD"/>
    <property type="match status" value="2"/>
</dbReference>
<evidence type="ECO:0000256" key="6">
    <source>
        <dbReference type="ARBA" id="ARBA00023242"/>
    </source>
</evidence>
<dbReference type="InterPro" id="IPR012677">
    <property type="entry name" value="Nucleotide-bd_a/b_plait_sf"/>
</dbReference>
<feature type="region of interest" description="Disordered" evidence="9">
    <location>
        <begin position="1"/>
        <end position="186"/>
    </location>
</feature>
<organism evidence="11 12">
    <name type="scientific">Knufia fluminis</name>
    <dbReference type="NCBI Taxonomy" id="191047"/>
    <lineage>
        <taxon>Eukaryota</taxon>
        <taxon>Fungi</taxon>
        <taxon>Dikarya</taxon>
        <taxon>Ascomycota</taxon>
        <taxon>Pezizomycotina</taxon>
        <taxon>Eurotiomycetes</taxon>
        <taxon>Chaetothyriomycetidae</taxon>
        <taxon>Chaetothyriales</taxon>
        <taxon>Trichomeriaceae</taxon>
        <taxon>Knufia</taxon>
    </lineage>
</organism>
<dbReference type="PROSITE" id="PS50102">
    <property type="entry name" value="RRM"/>
    <property type="match status" value="3"/>
</dbReference>
<keyword evidence="6 8" id="KW-0539">Nucleus</keyword>
<feature type="domain" description="RRM" evidence="10">
    <location>
        <begin position="370"/>
        <end position="448"/>
    </location>
</feature>
<evidence type="ECO:0000256" key="9">
    <source>
        <dbReference type="SAM" id="MobiDB-lite"/>
    </source>
</evidence>
<dbReference type="GO" id="GO:0005634">
    <property type="term" value="C:nucleus"/>
    <property type="evidence" value="ECO:0007669"/>
    <property type="project" value="UniProtKB-SubCell"/>
</dbReference>
<dbReference type="AlphaFoldDB" id="A0AAN8IB96"/>
<comment type="function">
    <text evidence="8">Necessary for the splicing of pre-mRNA.</text>
</comment>
<keyword evidence="5 8" id="KW-0508">mRNA splicing</keyword>
<gene>
    <name evidence="11" type="ORF">OHC33_002192</name>
</gene>
<feature type="compositionally biased region" description="Basic residues" evidence="9">
    <location>
        <begin position="52"/>
        <end position="62"/>
    </location>
</feature>
<comment type="similarity">
    <text evidence="8">Belongs to the splicing factor SR family.</text>
</comment>
<dbReference type="Gene3D" id="3.30.70.330">
    <property type="match status" value="3"/>
</dbReference>
<dbReference type="SMART" id="SM00360">
    <property type="entry name" value="RRM"/>
    <property type="match status" value="2"/>
</dbReference>
<feature type="domain" description="RRM" evidence="10">
    <location>
        <begin position="247"/>
        <end position="342"/>
    </location>
</feature>
<reference evidence="11 12" key="1">
    <citation type="submission" date="2022-12" db="EMBL/GenBank/DDBJ databases">
        <title>Genomic features and morphological characterization of a novel Knufia sp. strain isolated from spacecraft assembly facility.</title>
        <authorList>
            <person name="Teixeira M."/>
            <person name="Chander A.M."/>
            <person name="Stajich J.E."/>
            <person name="Venkateswaran K."/>
        </authorList>
    </citation>
    <scope>NUCLEOTIDE SEQUENCE [LARGE SCALE GENOMIC DNA]</scope>
    <source>
        <strain evidence="11 12">FJI-L2-BK-P2</strain>
    </source>
</reference>
<keyword evidence="4 7" id="KW-0694">RNA-binding</keyword>
<dbReference type="InterPro" id="IPR006529">
    <property type="entry name" value="U2AF_lg"/>
</dbReference>
<evidence type="ECO:0000313" key="11">
    <source>
        <dbReference type="EMBL" id="KAK5956705.1"/>
    </source>
</evidence>
<dbReference type="GO" id="GO:0008380">
    <property type="term" value="P:RNA splicing"/>
    <property type="evidence" value="ECO:0007669"/>
    <property type="project" value="UniProtKB-KW"/>
</dbReference>
<dbReference type="FunFam" id="3.30.70.330:FF:000097">
    <property type="entry name" value="U2 snRNP auxiliary factor large subunit"/>
    <property type="match status" value="1"/>
</dbReference>
<comment type="subcellular location">
    <subcellularLocation>
        <location evidence="1 8">Nucleus</location>
    </subcellularLocation>
</comment>
<comment type="caution">
    <text evidence="11">The sequence shown here is derived from an EMBL/GenBank/DDBJ whole genome shotgun (WGS) entry which is preliminary data.</text>
</comment>
<evidence type="ECO:0000256" key="3">
    <source>
        <dbReference type="ARBA" id="ARBA00022737"/>
    </source>
</evidence>
<dbReference type="Pfam" id="PF00076">
    <property type="entry name" value="RRM_1"/>
    <property type="match status" value="1"/>
</dbReference>
<dbReference type="CDD" id="cd12232">
    <property type="entry name" value="RRM3_U2AF65"/>
    <property type="match status" value="1"/>
</dbReference>
<evidence type="ECO:0000259" key="10">
    <source>
        <dbReference type="PROSITE" id="PS50102"/>
    </source>
</evidence>
<dbReference type="EMBL" id="JAKLMC020000004">
    <property type="protein sequence ID" value="KAK5956705.1"/>
    <property type="molecule type" value="Genomic_DNA"/>
</dbReference>
<feature type="domain" description="RRM" evidence="10">
    <location>
        <begin position="478"/>
        <end position="569"/>
    </location>
</feature>
<accession>A0AAN8IB96</accession>
<feature type="compositionally biased region" description="Basic and acidic residues" evidence="9">
    <location>
        <begin position="10"/>
        <end position="51"/>
    </location>
</feature>
<dbReference type="NCBIfam" id="TIGR01642">
    <property type="entry name" value="U2AF_lg"/>
    <property type="match status" value="1"/>
</dbReference>
<dbReference type="PANTHER" id="PTHR23139">
    <property type="entry name" value="RNA-BINDING PROTEIN"/>
    <property type="match status" value="1"/>
</dbReference>
<dbReference type="GO" id="GO:0003723">
    <property type="term" value="F:RNA binding"/>
    <property type="evidence" value="ECO:0007669"/>
    <property type="project" value="UniProtKB-UniRule"/>
</dbReference>
<dbReference type="Proteomes" id="UP001316803">
    <property type="component" value="Unassembled WGS sequence"/>
</dbReference>
<protein>
    <recommendedName>
        <fullName evidence="8">Splicing factor U2AF subunit</fullName>
    </recommendedName>
    <alternativeName>
        <fullName evidence="8">U2 snRNP auxiliary factor large subunit</fullName>
    </alternativeName>
</protein>
<proteinExistence type="inferred from homology"/>
<keyword evidence="12" id="KW-1185">Reference proteome</keyword>
<evidence type="ECO:0000256" key="5">
    <source>
        <dbReference type="ARBA" id="ARBA00023187"/>
    </source>
</evidence>
<dbReference type="InterPro" id="IPR000504">
    <property type="entry name" value="RRM_dom"/>
</dbReference>
<evidence type="ECO:0000256" key="2">
    <source>
        <dbReference type="ARBA" id="ARBA00022664"/>
    </source>
</evidence>
<evidence type="ECO:0000256" key="7">
    <source>
        <dbReference type="PROSITE-ProRule" id="PRU00176"/>
    </source>
</evidence>
<evidence type="ECO:0000256" key="8">
    <source>
        <dbReference type="RuleBase" id="RU364135"/>
    </source>
</evidence>
<evidence type="ECO:0000256" key="4">
    <source>
        <dbReference type="ARBA" id="ARBA00022884"/>
    </source>
</evidence>
<name>A0AAN8IB96_9EURO</name>
<evidence type="ECO:0000313" key="12">
    <source>
        <dbReference type="Proteomes" id="UP001316803"/>
    </source>
</evidence>
<dbReference type="InterPro" id="IPR035979">
    <property type="entry name" value="RBD_domain_sf"/>
</dbReference>
<keyword evidence="2 8" id="KW-0507">mRNA processing</keyword>
<evidence type="ECO:0000256" key="1">
    <source>
        <dbReference type="ARBA" id="ARBA00004123"/>
    </source>
</evidence>
<keyword evidence="3" id="KW-0677">Repeat</keyword>
<feature type="compositionally biased region" description="Basic and acidic residues" evidence="9">
    <location>
        <begin position="73"/>
        <end position="84"/>
    </location>
</feature>
<feature type="compositionally biased region" description="Basic and acidic residues" evidence="9">
    <location>
        <begin position="91"/>
        <end position="148"/>
    </location>
</feature>
<sequence>MNGDLYGGRDSGRSREHYSSRHDRDDRRDRDRDRDSRRGGGGDRHGGDRERRRSRSPHHRSRRDYDDSYSSSRDYRAREREERYSGGGNSNRRDEREWDRDRGPRRRDDRRDNRRGDRDLFDDRRGGGNRGGRDRGDDRGAREDRDEFAAQARGAKADTPPPKKREPTPDLTDVQPITERKRRLTQWDIKPPGYESVTAEQAKLSGMFPLPGAPRQQMDQAKLQAFINQPTNIDKSALKPATARQSKRLFLYNIPASVSDDGLVTWFNLHLNGLNVTKGLDPCITVNISKDRSFAIAEFKTPEDTTVALALDGEQMEEHVTEANGSAAAGGVKGLEIKRPKDYIVPSPDPEEYNTLGEGGMSTVVPDSENKISISNIPHYLTEEQVIELVKSFGDMKAFVLVKDLGADTSRGICFLEYADNSSTQIAVEGLNGMDIGENKLKTNLASIGFKQASGMEMGVNAMSMFAGTQSNDLDEGRVIQLLNMVTAEELIDNEEYEEIYEDIHEECTKYGQILEMKIPRPAGGSRQSNGVGKIYIKYVDGPAAKKALQSLAGRQFAHRTVVATYFDEASFEVSAW</sequence>
<dbReference type="GO" id="GO:0006397">
    <property type="term" value="P:mRNA processing"/>
    <property type="evidence" value="ECO:0007669"/>
    <property type="project" value="UniProtKB-KW"/>
</dbReference>